<dbReference type="CDD" id="cd02440">
    <property type="entry name" value="AdoMet_MTases"/>
    <property type="match status" value="1"/>
</dbReference>
<keyword evidence="4" id="KW-1185">Reference proteome</keyword>
<keyword evidence="3" id="KW-0489">Methyltransferase</keyword>
<protein>
    <submittedName>
        <fullName evidence="3">Methyltransferase type 11</fullName>
    </submittedName>
</protein>
<reference evidence="3 4" key="1">
    <citation type="journal article" date="2012" name="Stand. Genomic Sci.">
        <title>Complete genome sequence of the facultatively chemolithoautotrophic and methylotrophic alpha Proteobacterium Starkeya novella type strain (ATCC 8093(T)).</title>
        <authorList>
            <person name="Kappler U."/>
            <person name="Davenport K."/>
            <person name="Beatson S."/>
            <person name="Lucas S."/>
            <person name="Lapidus A."/>
            <person name="Copeland A."/>
            <person name="Berry K.W."/>
            <person name="Glavina Del Rio T."/>
            <person name="Hammon N."/>
            <person name="Dalin E."/>
            <person name="Tice H."/>
            <person name="Pitluck S."/>
            <person name="Richardson P."/>
            <person name="Bruce D."/>
            <person name="Goodwin L.A."/>
            <person name="Han C."/>
            <person name="Tapia R."/>
            <person name="Detter J.C."/>
            <person name="Chang Y.J."/>
            <person name="Jeffries C.D."/>
            <person name="Land M."/>
            <person name="Hauser L."/>
            <person name="Kyrpides N.C."/>
            <person name="Goker M."/>
            <person name="Ivanova N."/>
            <person name="Klenk H.P."/>
            <person name="Woyke T."/>
        </authorList>
    </citation>
    <scope>NUCLEOTIDE SEQUENCE [LARGE SCALE GENOMIC DNA]</scope>
    <source>
        <strain evidence="4">ATCC 8093 / DSM 506 / JCM 20403 / CCM 1077 / IAM 12100 / NBRC 12443 / NCIMB 10456</strain>
    </source>
</reference>
<organism evidence="3 4">
    <name type="scientific">Ancylobacter novellus (strain ATCC 8093 / DSM 506 / JCM 20403 / CCM 1077 / IAM 12100 / NBRC 12443 / NCIMB 10456)</name>
    <name type="common">Starkeya novella</name>
    <dbReference type="NCBI Taxonomy" id="639283"/>
    <lineage>
        <taxon>Bacteria</taxon>
        <taxon>Pseudomonadati</taxon>
        <taxon>Pseudomonadota</taxon>
        <taxon>Alphaproteobacteria</taxon>
        <taxon>Hyphomicrobiales</taxon>
        <taxon>Xanthobacteraceae</taxon>
        <taxon>Ancylobacter</taxon>
    </lineage>
</organism>
<dbReference type="InterPro" id="IPR013216">
    <property type="entry name" value="Methyltransf_11"/>
</dbReference>
<evidence type="ECO:0000256" key="1">
    <source>
        <dbReference type="SAM" id="Coils"/>
    </source>
</evidence>
<feature type="coiled-coil region" evidence="1">
    <location>
        <begin position="214"/>
        <end position="276"/>
    </location>
</feature>
<dbReference type="Gene3D" id="3.40.50.150">
    <property type="entry name" value="Vaccinia Virus protein VP39"/>
    <property type="match status" value="1"/>
</dbReference>
<dbReference type="eggNOG" id="COG2226">
    <property type="taxonomic scope" value="Bacteria"/>
</dbReference>
<evidence type="ECO:0000313" key="4">
    <source>
        <dbReference type="Proteomes" id="UP000006633"/>
    </source>
</evidence>
<evidence type="ECO:0000313" key="3">
    <source>
        <dbReference type="EMBL" id="ADH89171.1"/>
    </source>
</evidence>
<dbReference type="KEGG" id="sno:Snov_1868"/>
<keyword evidence="3" id="KW-0808">Transferase</keyword>
<proteinExistence type="predicted"/>
<dbReference type="SUPFAM" id="SSF53335">
    <property type="entry name" value="S-adenosyl-L-methionine-dependent methyltransferases"/>
    <property type="match status" value="1"/>
</dbReference>
<dbReference type="GO" id="GO:0008757">
    <property type="term" value="F:S-adenosylmethionine-dependent methyltransferase activity"/>
    <property type="evidence" value="ECO:0007669"/>
    <property type="project" value="InterPro"/>
</dbReference>
<gene>
    <name evidence="3" type="ordered locus">Snov_1868</name>
</gene>
<dbReference type="HOGENOM" id="CLU_083617_0_0_5"/>
<sequence length="290" mass="31685">MHRTAYEHGRQFFELYWRPEFSQIIELGSQDVNGTLRDHCPAGATYVGIDMEPGKGVDLVVGAGEPLPIEAGSVDVAVTSSAFEHDVCFWETFLELVRVLKPGGLLYVNAPGNHAFHRYPVDCWRFYPDAGHALALWATRRGMEVELVESFVAAPAAEGWADFIAVFRKAGGPPLQRKGRIADQTMAANIHDIALADPMAVEKESGATWDMLANAELAERLERSKAALASAGSEVAEIRAAIDALDQRVIEMDTARARAEGELARANGELAQIKGSTAWRVLAPVLRWFG</sequence>
<evidence type="ECO:0000259" key="2">
    <source>
        <dbReference type="Pfam" id="PF08241"/>
    </source>
</evidence>
<dbReference type="AlphaFoldDB" id="D6ZZ35"/>
<dbReference type="EMBL" id="CP002026">
    <property type="protein sequence ID" value="ADH89171.1"/>
    <property type="molecule type" value="Genomic_DNA"/>
</dbReference>
<accession>D6ZZ35</accession>
<name>D6ZZ35_ANCN5</name>
<dbReference type="Pfam" id="PF08241">
    <property type="entry name" value="Methyltransf_11"/>
    <property type="match status" value="1"/>
</dbReference>
<feature type="domain" description="Methyltransferase type 11" evidence="2">
    <location>
        <begin position="55"/>
        <end position="108"/>
    </location>
</feature>
<keyword evidence="1" id="KW-0175">Coiled coil</keyword>
<dbReference type="OrthoDB" id="161159at2"/>
<dbReference type="Proteomes" id="UP000006633">
    <property type="component" value="Chromosome"/>
</dbReference>
<dbReference type="InterPro" id="IPR029063">
    <property type="entry name" value="SAM-dependent_MTases_sf"/>
</dbReference>
<dbReference type="GO" id="GO:0032259">
    <property type="term" value="P:methylation"/>
    <property type="evidence" value="ECO:0007669"/>
    <property type="project" value="UniProtKB-KW"/>
</dbReference>